<keyword evidence="3" id="KW-1185">Reference proteome</keyword>
<dbReference type="HOGENOM" id="CLU_1676539_0_0_0"/>
<accession>F0ST09</accession>
<gene>
    <name evidence="2" type="ordered locus">Plabr_0537</name>
</gene>
<sequence>MPRKTASRLELRKQAEAAEKDPALVEAKAAKKKKKATKKRSTRRTKEDVIERKRLVWVIYTATLREEARFPYDQRTEAEERLAQLQAKGKRTYFLQPVKELLSGGPAPAPSDDSDDDDDDVPQSNEEMELDDNDTEDEGEGDVDMPDPAAEDMNDDD</sequence>
<dbReference type="AlphaFoldDB" id="F0ST09"/>
<dbReference type="Proteomes" id="UP000006860">
    <property type="component" value="Chromosome"/>
</dbReference>
<organism evidence="2 3">
    <name type="scientific">Rubinisphaera brasiliensis (strain ATCC 49424 / DSM 5305 / JCM 21570 / IAM 15109 / NBRC 103401 / IFAM 1448)</name>
    <name type="common">Planctomyces brasiliensis</name>
    <dbReference type="NCBI Taxonomy" id="756272"/>
    <lineage>
        <taxon>Bacteria</taxon>
        <taxon>Pseudomonadati</taxon>
        <taxon>Planctomycetota</taxon>
        <taxon>Planctomycetia</taxon>
        <taxon>Planctomycetales</taxon>
        <taxon>Planctomycetaceae</taxon>
        <taxon>Rubinisphaera</taxon>
    </lineage>
</organism>
<name>F0ST09_RUBBR</name>
<dbReference type="OrthoDB" id="215807at2"/>
<reference evidence="3" key="1">
    <citation type="submission" date="2011-02" db="EMBL/GenBank/DDBJ databases">
        <title>The complete genome of Planctomyces brasiliensis DSM 5305.</title>
        <authorList>
            <person name="Lucas S."/>
            <person name="Copeland A."/>
            <person name="Lapidus A."/>
            <person name="Bruce D."/>
            <person name="Goodwin L."/>
            <person name="Pitluck S."/>
            <person name="Kyrpides N."/>
            <person name="Mavromatis K."/>
            <person name="Pagani I."/>
            <person name="Ivanova N."/>
            <person name="Ovchinnikova G."/>
            <person name="Lu M."/>
            <person name="Detter J.C."/>
            <person name="Han C."/>
            <person name="Land M."/>
            <person name="Hauser L."/>
            <person name="Markowitz V."/>
            <person name="Cheng J.-F."/>
            <person name="Hugenholtz P."/>
            <person name="Woyke T."/>
            <person name="Wu D."/>
            <person name="Tindall B."/>
            <person name="Pomrenke H.G."/>
            <person name="Brambilla E."/>
            <person name="Klenk H.-P."/>
            <person name="Eisen J.A."/>
        </authorList>
    </citation>
    <scope>NUCLEOTIDE SEQUENCE [LARGE SCALE GENOMIC DNA]</scope>
    <source>
        <strain evidence="3">ATCC 49424 / DSM 5305 / JCM 21570 / NBRC 103401 / IFAM 1448</strain>
    </source>
</reference>
<dbReference type="RefSeq" id="WP_013626908.1">
    <property type="nucleotide sequence ID" value="NC_015174.1"/>
</dbReference>
<evidence type="ECO:0000313" key="2">
    <source>
        <dbReference type="EMBL" id="ADY58164.1"/>
    </source>
</evidence>
<proteinExistence type="predicted"/>
<feature type="region of interest" description="Disordered" evidence="1">
    <location>
        <begin position="97"/>
        <end position="157"/>
    </location>
</feature>
<feature type="compositionally biased region" description="Basic residues" evidence="1">
    <location>
        <begin position="30"/>
        <end position="43"/>
    </location>
</feature>
<protein>
    <submittedName>
        <fullName evidence="2">Uncharacterized protein</fullName>
    </submittedName>
</protein>
<evidence type="ECO:0000256" key="1">
    <source>
        <dbReference type="SAM" id="MobiDB-lite"/>
    </source>
</evidence>
<feature type="compositionally biased region" description="Acidic residues" evidence="1">
    <location>
        <begin position="112"/>
        <end position="157"/>
    </location>
</feature>
<feature type="compositionally biased region" description="Basic and acidic residues" evidence="1">
    <location>
        <begin position="7"/>
        <end position="23"/>
    </location>
</feature>
<feature type="region of interest" description="Disordered" evidence="1">
    <location>
        <begin position="1"/>
        <end position="47"/>
    </location>
</feature>
<evidence type="ECO:0000313" key="3">
    <source>
        <dbReference type="Proteomes" id="UP000006860"/>
    </source>
</evidence>
<dbReference type="KEGG" id="pbs:Plabr_0537"/>
<dbReference type="EMBL" id="CP002546">
    <property type="protein sequence ID" value="ADY58164.1"/>
    <property type="molecule type" value="Genomic_DNA"/>
</dbReference>